<sequence length="433" mass="49642">MGMRRLLDYSIRYGLAAMVALSLFLSFKIWTKPANSTHKETKKDQTEVVQKKSRSEVFLPTKLIYHHVDDQDSLSYREGLISNIQQKLKKFNYDRLEELAGGEATFQRIKTQRHAVELTYPQPLPLKLYQEVFELPIADIDSLKDDVMIDGVMISIADNYLYLLNHVDMTVYRTKMMGDFPSITAEFRDEDNVFFDVDFDSENVGQIYYVNEDIQLKKYSYIATVQPFTIFTEAFFNQSAEVYSKSNTENVELTNAEGEFLNVNAETGEINYRGKLKETADADANIYDSSFHYVESTGNVLGNIRFFGAQDNTVIYRNYVEGFPVFGDYTKGRMSVTVQNQNVTVTTNEETLLVPIPSDETVRLEPTRTVLQQLLDHGADITKIHDLQIGYEWQLNTETKQVVDLNPAWYVKYDGIWDSVAVIEEKLSEGVAG</sequence>
<dbReference type="Proteomes" id="UP000286773">
    <property type="component" value="Unassembled WGS sequence"/>
</dbReference>
<dbReference type="InterPro" id="IPR009996">
    <property type="entry name" value="YycH"/>
</dbReference>
<comment type="caution">
    <text evidence="2">The sequence shown here is derived from an EMBL/GenBank/DDBJ whole genome shotgun (WGS) entry which is preliminary data.</text>
</comment>
<dbReference type="OrthoDB" id="2382185at2"/>
<protein>
    <recommendedName>
        <fullName evidence="1">Regulatory protein YycH domain-containing protein</fullName>
    </recommendedName>
</protein>
<organism evidence="2 3">
    <name type="scientific">Vagococcus acidifermentans</name>
    <dbReference type="NCBI Taxonomy" id="564710"/>
    <lineage>
        <taxon>Bacteria</taxon>
        <taxon>Bacillati</taxon>
        <taxon>Bacillota</taxon>
        <taxon>Bacilli</taxon>
        <taxon>Lactobacillales</taxon>
        <taxon>Enterococcaceae</taxon>
        <taxon>Vagococcus</taxon>
    </lineage>
</organism>
<dbReference type="Pfam" id="PF07435">
    <property type="entry name" value="YycH"/>
    <property type="match status" value="1"/>
</dbReference>
<proteinExistence type="predicted"/>
<evidence type="ECO:0000313" key="3">
    <source>
        <dbReference type="Proteomes" id="UP000286773"/>
    </source>
</evidence>
<name>A0A430AWQ4_9ENTE</name>
<reference evidence="2 3" key="1">
    <citation type="submission" date="2017-05" db="EMBL/GenBank/DDBJ databases">
        <title>Vagococcus spp. assemblies.</title>
        <authorList>
            <person name="Gulvik C.A."/>
        </authorList>
    </citation>
    <scope>NUCLEOTIDE SEQUENCE [LARGE SCALE GENOMIC DNA]</scope>
    <source>
        <strain evidence="2 3">LMG 24798</strain>
    </source>
</reference>
<accession>A0A430AWQ4</accession>
<dbReference type="AlphaFoldDB" id="A0A430AWQ4"/>
<dbReference type="InterPro" id="IPR042274">
    <property type="entry name" value="YycH/YycI_2"/>
</dbReference>
<evidence type="ECO:0000313" key="2">
    <source>
        <dbReference type="EMBL" id="RSU12497.1"/>
    </source>
</evidence>
<dbReference type="CDD" id="cd15787">
    <property type="entry name" value="YycH_N"/>
    <property type="match status" value="1"/>
</dbReference>
<gene>
    <name evidence="2" type="ORF">CBF27_05860</name>
</gene>
<dbReference type="Gene3D" id="3.30.310.160">
    <property type="entry name" value="YycH protein, domain 2"/>
    <property type="match status" value="1"/>
</dbReference>
<evidence type="ECO:0000259" key="1">
    <source>
        <dbReference type="Pfam" id="PF07435"/>
    </source>
</evidence>
<dbReference type="Gene3D" id="3.10.450.310">
    <property type="match status" value="1"/>
</dbReference>
<keyword evidence="3" id="KW-1185">Reference proteome</keyword>
<dbReference type="EMBL" id="NGKC01000005">
    <property type="protein sequence ID" value="RSU12497.1"/>
    <property type="molecule type" value="Genomic_DNA"/>
</dbReference>
<feature type="domain" description="Regulatory protein YycH" evidence="1">
    <location>
        <begin position="15"/>
        <end position="424"/>
    </location>
</feature>